<protein>
    <submittedName>
        <fullName evidence="1">Uncharacterized protein</fullName>
    </submittedName>
</protein>
<comment type="caution">
    <text evidence="1">The sequence shown here is derived from an EMBL/GenBank/DDBJ whole genome shotgun (WGS) entry which is preliminary data.</text>
</comment>
<accession>A0A015W225</accession>
<evidence type="ECO:0000313" key="1">
    <source>
        <dbReference type="EMBL" id="EXY92253.1"/>
    </source>
</evidence>
<gene>
    <name evidence="1" type="ORF">M125_1028</name>
</gene>
<dbReference type="Proteomes" id="UP000020773">
    <property type="component" value="Unassembled WGS sequence"/>
</dbReference>
<proteinExistence type="predicted"/>
<sequence>MLPQTGYLTGIYVLSNSTGISDIKKNVEYSMQLHGFFPFVAQYLKFFSIFASNKAAP</sequence>
<reference evidence="1 2" key="1">
    <citation type="submission" date="2014-02" db="EMBL/GenBank/DDBJ databases">
        <authorList>
            <person name="Sears C."/>
            <person name="Carroll K."/>
            <person name="Sack B.R."/>
            <person name="Qadri F."/>
            <person name="Myers L.L."/>
            <person name="Chung G.-T."/>
            <person name="Escheverria P."/>
            <person name="Fraser C.M."/>
            <person name="Sadzewicz L."/>
            <person name="Shefchek K.A."/>
            <person name="Tallon L."/>
            <person name="Das S.P."/>
            <person name="Daugherty S."/>
            <person name="Mongodin E.F."/>
        </authorList>
    </citation>
    <scope>NUCLEOTIDE SEQUENCE [LARGE SCALE GENOMIC DNA]</scope>
    <source>
        <strain evidence="2">3998T(B)3</strain>
    </source>
</reference>
<name>A0A015W225_BACFG</name>
<dbReference type="AlphaFoldDB" id="A0A015W225"/>
<organism evidence="1 2">
    <name type="scientific">Bacteroides fragilis str. 3998T(B)3</name>
    <dbReference type="NCBI Taxonomy" id="1339316"/>
    <lineage>
        <taxon>Bacteria</taxon>
        <taxon>Pseudomonadati</taxon>
        <taxon>Bacteroidota</taxon>
        <taxon>Bacteroidia</taxon>
        <taxon>Bacteroidales</taxon>
        <taxon>Bacteroidaceae</taxon>
        <taxon>Bacteroides</taxon>
    </lineage>
</organism>
<dbReference type="EMBL" id="JGDB01000021">
    <property type="protein sequence ID" value="EXY92253.1"/>
    <property type="molecule type" value="Genomic_DNA"/>
</dbReference>
<evidence type="ECO:0000313" key="2">
    <source>
        <dbReference type="Proteomes" id="UP000020773"/>
    </source>
</evidence>